<evidence type="ECO:0000256" key="1">
    <source>
        <dbReference type="SAM" id="MobiDB-lite"/>
    </source>
</evidence>
<feature type="region of interest" description="Disordered" evidence="1">
    <location>
        <begin position="112"/>
        <end position="143"/>
    </location>
</feature>
<dbReference type="InterPro" id="IPR050278">
    <property type="entry name" value="Serine_Prot_S9B/DPPIV"/>
</dbReference>
<protein>
    <submittedName>
        <fullName evidence="4">S9 family peptidase</fullName>
    </submittedName>
</protein>
<dbReference type="SUPFAM" id="SSF82171">
    <property type="entry name" value="DPP6 N-terminal domain-like"/>
    <property type="match status" value="1"/>
</dbReference>
<dbReference type="InterPro" id="IPR029058">
    <property type="entry name" value="AB_hydrolase_fold"/>
</dbReference>
<dbReference type="EMBL" id="JAPDNT010000022">
    <property type="protein sequence ID" value="MCW3476664.1"/>
    <property type="molecule type" value="Genomic_DNA"/>
</dbReference>
<evidence type="ECO:0000313" key="5">
    <source>
        <dbReference type="Proteomes" id="UP001165679"/>
    </source>
</evidence>
<dbReference type="SUPFAM" id="SSF53474">
    <property type="entry name" value="alpha/beta-Hydrolases"/>
    <property type="match status" value="1"/>
</dbReference>
<keyword evidence="5" id="KW-1185">Reference proteome</keyword>
<comment type="caution">
    <text evidence="4">The sequence shown here is derived from an EMBL/GenBank/DDBJ whole genome shotgun (WGS) entry which is preliminary data.</text>
</comment>
<accession>A0AA41YNA9</accession>
<dbReference type="Gene3D" id="2.140.10.30">
    <property type="entry name" value="Dipeptidylpeptidase IV, N-terminal domain"/>
    <property type="match status" value="1"/>
</dbReference>
<dbReference type="Gene3D" id="3.40.50.1820">
    <property type="entry name" value="alpha/beta hydrolase"/>
    <property type="match status" value="1"/>
</dbReference>
<reference evidence="4" key="2">
    <citation type="submission" date="2022-10" db="EMBL/GenBank/DDBJ databases">
        <authorList>
            <person name="Trinh H.N."/>
        </authorList>
    </citation>
    <scope>NUCLEOTIDE SEQUENCE</scope>
    <source>
        <strain evidence="4">RN2-1</strain>
    </source>
</reference>
<dbReference type="InterPro" id="IPR002469">
    <property type="entry name" value="Peptidase_S9B_N"/>
</dbReference>
<proteinExistence type="predicted"/>
<dbReference type="GO" id="GO:0006508">
    <property type="term" value="P:proteolysis"/>
    <property type="evidence" value="ECO:0007669"/>
    <property type="project" value="InterPro"/>
</dbReference>
<dbReference type="InterPro" id="IPR001375">
    <property type="entry name" value="Peptidase_S9_cat"/>
</dbReference>
<feature type="domain" description="Dipeptidylpeptidase IV N-terminal" evidence="3">
    <location>
        <begin position="135"/>
        <end position="438"/>
    </location>
</feature>
<dbReference type="AlphaFoldDB" id="A0AA41YNA9"/>
<dbReference type="Proteomes" id="UP001165679">
    <property type="component" value="Unassembled WGS sequence"/>
</dbReference>
<evidence type="ECO:0000313" key="4">
    <source>
        <dbReference type="EMBL" id="MCW3476664.1"/>
    </source>
</evidence>
<dbReference type="GO" id="GO:0008236">
    <property type="term" value="F:serine-type peptidase activity"/>
    <property type="evidence" value="ECO:0007669"/>
    <property type="project" value="InterPro"/>
</dbReference>
<reference evidence="4" key="1">
    <citation type="submission" date="2022-09" db="EMBL/GenBank/DDBJ databases">
        <title>Rhodovastum sp. nov. RN2-1 isolated from soil in Seongnam, South Korea.</title>
        <authorList>
            <person name="Le N.T."/>
        </authorList>
    </citation>
    <scope>NUCLEOTIDE SEQUENCE</scope>
    <source>
        <strain evidence="4">RN2-1</strain>
    </source>
</reference>
<name>A0AA41YNA9_9PROT</name>
<sequence length="772" mass="85353">MLPRDLQARAERFLPANVRARIRNPQIRPHWIGDTDRFWYRHESPEGITFTQVDAADGSTAPAFDHARLAAALTFASGQPADPANLPIERLALDASGAARFTAGGANWTYSPATGTCSPDPAPDPARDPGSQPGEVRSPDGTRAAFRRGHDLWLRDTISGFEKQLTFDGARHHEYAKSADMNLTTVTLARKGITLPAVVLWSPDSRRLLTSRLDERAVADFPLVQHVPDSGAARPVLHTLKVANSGDPDLPMEQHIIIDTITGSIIPAQSGPHVTGVMTCIEKEEAWWSADSTRVFFLDRDRLWRRQTLHELDTRTGAVRPILTETADTFIDVNLSVTGLPNIRVLDRSNEIVWFSQRDGWAHLYLHDLRTGALKHRITQGEWVVRDIVHIDEAARRIHFLAAGIDPEADPYLRTLCSINLDGTGLTVLTPEPGDHALAMKQKRVPRDHIRPEAETGAWLSPSGRFFVHTHSTLERAPVSTLRRTDGTLVAPLAEATLDPALQAAWRWPTSFRAPAADGETELFGALWLPTDFDPSRKYPIIDYIYPGPQRGNLPTAMLADTLPELSRSCLPQAFAELGFVVVIVDGRGTPLRSKAFHDASYGKLSDPGMLADHVAVLHELARRHSYIDLARVGIMGHSGGGYASVRALLEYPQVFHAAVATSGNHDQKGYSFSWCEKYQGPLERHPDGTTTYDAAANAPLAHRLQGKLLLAHGDMDDNVHPALTMQLIAALIAADKDFDVVVLPNDDHTTVWNNRYFLRRAMEFMVRSLIE</sequence>
<dbReference type="PANTHER" id="PTHR11731">
    <property type="entry name" value="PROTEASE FAMILY S9B,C DIPEPTIDYL-PEPTIDASE IV-RELATED"/>
    <property type="match status" value="1"/>
</dbReference>
<evidence type="ECO:0000259" key="2">
    <source>
        <dbReference type="Pfam" id="PF00326"/>
    </source>
</evidence>
<dbReference type="RefSeq" id="WP_264715482.1">
    <property type="nucleotide sequence ID" value="NZ_JAPDNT010000022.1"/>
</dbReference>
<feature type="domain" description="Peptidase S9 prolyl oligopeptidase catalytic" evidence="2">
    <location>
        <begin position="572"/>
        <end position="769"/>
    </location>
</feature>
<dbReference type="PANTHER" id="PTHR11731:SF118">
    <property type="entry name" value="BLR1971 PROTEIN"/>
    <property type="match status" value="1"/>
</dbReference>
<dbReference type="Pfam" id="PF00930">
    <property type="entry name" value="DPPIV_N"/>
    <property type="match status" value="1"/>
</dbReference>
<organism evidence="4 5">
    <name type="scientific">Limobrevibacterium gyesilva</name>
    <dbReference type="NCBI Taxonomy" id="2991712"/>
    <lineage>
        <taxon>Bacteria</taxon>
        <taxon>Pseudomonadati</taxon>
        <taxon>Pseudomonadota</taxon>
        <taxon>Alphaproteobacteria</taxon>
        <taxon>Acetobacterales</taxon>
        <taxon>Acetobacteraceae</taxon>
        <taxon>Limobrevibacterium</taxon>
    </lineage>
</organism>
<evidence type="ECO:0000259" key="3">
    <source>
        <dbReference type="Pfam" id="PF00930"/>
    </source>
</evidence>
<gene>
    <name evidence="4" type="ORF">OL599_19040</name>
</gene>
<dbReference type="Pfam" id="PF00326">
    <property type="entry name" value="Peptidase_S9"/>
    <property type="match status" value="1"/>
</dbReference>